<dbReference type="AlphaFoldDB" id="A0AAW9EDA0"/>
<dbReference type="PANTHER" id="PTHR19375">
    <property type="entry name" value="HEAT SHOCK PROTEIN 70KDA"/>
    <property type="match status" value="1"/>
</dbReference>
<organism evidence="4 5">
    <name type="scientific">Klebsiella aerogenes</name>
    <name type="common">Enterobacter aerogenes</name>
    <dbReference type="NCBI Taxonomy" id="548"/>
    <lineage>
        <taxon>Bacteria</taxon>
        <taxon>Pseudomonadati</taxon>
        <taxon>Pseudomonadota</taxon>
        <taxon>Gammaproteobacteria</taxon>
        <taxon>Enterobacterales</taxon>
        <taxon>Enterobacteriaceae</taxon>
        <taxon>Klebsiella/Raoultella group</taxon>
        <taxon>Klebsiella</taxon>
    </lineage>
</organism>
<protein>
    <submittedName>
        <fullName evidence="4">Hsp70 family protein</fullName>
    </submittedName>
</protein>
<dbReference type="PRINTS" id="PR00301">
    <property type="entry name" value="HEATSHOCK70"/>
</dbReference>
<feature type="non-terminal residue" evidence="4">
    <location>
        <position position="1"/>
    </location>
</feature>
<evidence type="ECO:0000313" key="5">
    <source>
        <dbReference type="Proteomes" id="UP001279012"/>
    </source>
</evidence>
<dbReference type="GO" id="GO:0005524">
    <property type="term" value="F:ATP binding"/>
    <property type="evidence" value="ECO:0007669"/>
    <property type="project" value="UniProtKB-KW"/>
</dbReference>
<dbReference type="SUPFAM" id="SSF53067">
    <property type="entry name" value="Actin-like ATPase domain"/>
    <property type="match status" value="1"/>
</dbReference>
<reference evidence="4" key="1">
    <citation type="submission" date="2023-11" db="EMBL/GenBank/DDBJ databases">
        <title>Detection of rare carbapenemases in Enterobacterales - comparison of two colorimetric and two CIM-based carbapenemase assays.</title>
        <authorList>
            <person name="Schaffarczyk L."/>
            <person name="Noster J."/>
            <person name="Stelzer Y."/>
            <person name="Sattler J."/>
            <person name="Gatermann S."/>
            <person name="Hamprecht A."/>
        </authorList>
    </citation>
    <scope>NUCLEOTIDE SEQUENCE</scope>
    <source>
        <strain evidence="4">CIM-Cont-037</strain>
    </source>
</reference>
<evidence type="ECO:0000313" key="4">
    <source>
        <dbReference type="EMBL" id="MDX7019106.1"/>
    </source>
</evidence>
<sequence>LVLVGGASQMPLVQRIAVRLFGKLPYQSYDPSTIVALGAAIQAACRLRSEDIEEVILTDICPYSLGVEVNRQGISGIFSPI</sequence>
<comment type="similarity">
    <text evidence="1">Belongs to the heat shock protein 70 family.</text>
</comment>
<evidence type="ECO:0000256" key="3">
    <source>
        <dbReference type="ARBA" id="ARBA00022840"/>
    </source>
</evidence>
<accession>A0AAW9EDA0</accession>
<dbReference type="GO" id="GO:0140662">
    <property type="term" value="F:ATP-dependent protein folding chaperone"/>
    <property type="evidence" value="ECO:0007669"/>
    <property type="project" value="InterPro"/>
</dbReference>
<dbReference type="InterPro" id="IPR018181">
    <property type="entry name" value="Heat_shock_70_CS"/>
</dbReference>
<keyword evidence="2" id="KW-0547">Nucleotide-binding</keyword>
<dbReference type="EMBL" id="JAWZZT010001684">
    <property type="protein sequence ID" value="MDX7019106.1"/>
    <property type="molecule type" value="Genomic_DNA"/>
</dbReference>
<dbReference type="InterPro" id="IPR013126">
    <property type="entry name" value="Hsp_70_fam"/>
</dbReference>
<dbReference type="Pfam" id="PF00012">
    <property type="entry name" value="HSP70"/>
    <property type="match status" value="1"/>
</dbReference>
<dbReference type="PROSITE" id="PS01036">
    <property type="entry name" value="HSP70_3"/>
    <property type="match status" value="1"/>
</dbReference>
<gene>
    <name evidence="4" type="ORF">SJ059_32295</name>
</gene>
<keyword evidence="3" id="KW-0067">ATP-binding</keyword>
<evidence type="ECO:0000256" key="1">
    <source>
        <dbReference type="ARBA" id="ARBA00007381"/>
    </source>
</evidence>
<evidence type="ECO:0000256" key="2">
    <source>
        <dbReference type="ARBA" id="ARBA00022741"/>
    </source>
</evidence>
<comment type="caution">
    <text evidence="4">The sequence shown here is derived from an EMBL/GenBank/DDBJ whole genome shotgun (WGS) entry which is preliminary data.</text>
</comment>
<dbReference type="Proteomes" id="UP001279012">
    <property type="component" value="Unassembled WGS sequence"/>
</dbReference>
<name>A0AAW9EDA0_KLEAE</name>
<dbReference type="Gene3D" id="3.30.420.40">
    <property type="match status" value="1"/>
</dbReference>
<feature type="non-terminal residue" evidence="4">
    <location>
        <position position="81"/>
    </location>
</feature>
<proteinExistence type="inferred from homology"/>
<dbReference type="InterPro" id="IPR043129">
    <property type="entry name" value="ATPase_NBD"/>
</dbReference>